<dbReference type="eggNOG" id="COG0457">
    <property type="taxonomic scope" value="Bacteria"/>
</dbReference>
<dbReference type="SMART" id="SM00028">
    <property type="entry name" value="TPR"/>
    <property type="match status" value="8"/>
</dbReference>
<feature type="repeat" description="TPR" evidence="1">
    <location>
        <begin position="61"/>
        <end position="94"/>
    </location>
</feature>
<dbReference type="InterPro" id="IPR011990">
    <property type="entry name" value="TPR-like_helical_dom_sf"/>
</dbReference>
<dbReference type="EnsemblBacteria" id="ABF41022">
    <property type="protein sequence ID" value="ABF41022"/>
    <property type="gene ID" value="Acid345_2021"/>
</dbReference>
<feature type="repeat" description="TPR" evidence="1">
    <location>
        <begin position="269"/>
        <end position="302"/>
    </location>
</feature>
<organism evidence="3 4">
    <name type="scientific">Koribacter versatilis (strain Ellin345)</name>
    <dbReference type="NCBI Taxonomy" id="204669"/>
    <lineage>
        <taxon>Bacteria</taxon>
        <taxon>Pseudomonadati</taxon>
        <taxon>Acidobacteriota</taxon>
        <taxon>Terriglobia</taxon>
        <taxon>Terriglobales</taxon>
        <taxon>Candidatus Korobacteraceae</taxon>
        <taxon>Candidatus Korobacter</taxon>
    </lineage>
</organism>
<keyword evidence="1" id="KW-0802">TPR repeat</keyword>
<dbReference type="AlphaFoldDB" id="Q1IQ28"/>
<keyword evidence="2" id="KW-0732">Signal</keyword>
<evidence type="ECO:0000256" key="2">
    <source>
        <dbReference type="SAM" id="SignalP"/>
    </source>
</evidence>
<name>Q1IQ28_KORVE</name>
<dbReference type="KEGG" id="aba:Acid345_2021"/>
<dbReference type="OrthoDB" id="115009at2"/>
<dbReference type="InterPro" id="IPR019734">
    <property type="entry name" value="TPR_rpt"/>
</dbReference>
<dbReference type="Gene3D" id="1.25.40.10">
    <property type="entry name" value="Tetratricopeptide repeat domain"/>
    <property type="match status" value="2"/>
</dbReference>
<protein>
    <submittedName>
        <fullName evidence="3">Tetratricopeptide repeat protein</fullName>
    </submittedName>
</protein>
<evidence type="ECO:0000313" key="3">
    <source>
        <dbReference type="EMBL" id="ABF41022.1"/>
    </source>
</evidence>
<dbReference type="PROSITE" id="PS50005">
    <property type="entry name" value="TPR"/>
    <property type="match status" value="3"/>
</dbReference>
<dbReference type="PANTHER" id="PTHR44809:SF1">
    <property type="entry name" value="PROTEIN O-MANNOSYL-TRANSFERASE TMTC1"/>
    <property type="match status" value="1"/>
</dbReference>
<proteinExistence type="predicted"/>
<feature type="chain" id="PRO_5004191418" evidence="2">
    <location>
        <begin position="20"/>
        <end position="426"/>
    </location>
</feature>
<gene>
    <name evidence="3" type="ordered locus">Acid345_2021</name>
</gene>
<evidence type="ECO:0000313" key="4">
    <source>
        <dbReference type="Proteomes" id="UP000002432"/>
    </source>
</evidence>
<dbReference type="STRING" id="204669.Acid345_2021"/>
<keyword evidence="4" id="KW-1185">Reference proteome</keyword>
<dbReference type="Proteomes" id="UP000002432">
    <property type="component" value="Chromosome"/>
</dbReference>
<dbReference type="InterPro" id="IPR052943">
    <property type="entry name" value="TMTC_O-mannosyl-trnsfr"/>
</dbReference>
<dbReference type="Pfam" id="PF13432">
    <property type="entry name" value="TPR_16"/>
    <property type="match status" value="3"/>
</dbReference>
<dbReference type="EMBL" id="CP000360">
    <property type="protein sequence ID" value="ABF41022.1"/>
    <property type="molecule type" value="Genomic_DNA"/>
</dbReference>
<dbReference type="PANTHER" id="PTHR44809">
    <property type="match status" value="1"/>
</dbReference>
<dbReference type="RefSeq" id="WP_011522823.1">
    <property type="nucleotide sequence ID" value="NC_008009.1"/>
</dbReference>
<dbReference type="Pfam" id="PF14559">
    <property type="entry name" value="TPR_19"/>
    <property type="match status" value="1"/>
</dbReference>
<evidence type="ECO:0000256" key="1">
    <source>
        <dbReference type="PROSITE-ProRule" id="PRU00339"/>
    </source>
</evidence>
<feature type="repeat" description="TPR" evidence="1">
    <location>
        <begin position="235"/>
        <end position="268"/>
    </location>
</feature>
<reference evidence="3 4" key="1">
    <citation type="journal article" date="2009" name="Appl. Environ. Microbiol.">
        <title>Three genomes from the phylum Acidobacteria provide insight into the lifestyles of these microorganisms in soils.</title>
        <authorList>
            <person name="Ward N.L."/>
            <person name="Challacombe J.F."/>
            <person name="Janssen P.H."/>
            <person name="Henrissat B."/>
            <person name="Coutinho P.M."/>
            <person name="Wu M."/>
            <person name="Xie G."/>
            <person name="Haft D.H."/>
            <person name="Sait M."/>
            <person name="Badger J."/>
            <person name="Barabote R.D."/>
            <person name="Bradley B."/>
            <person name="Brettin T.S."/>
            <person name="Brinkac L.M."/>
            <person name="Bruce D."/>
            <person name="Creasy T."/>
            <person name="Daugherty S.C."/>
            <person name="Davidsen T.M."/>
            <person name="DeBoy R.T."/>
            <person name="Detter J.C."/>
            <person name="Dodson R.J."/>
            <person name="Durkin A.S."/>
            <person name="Ganapathy A."/>
            <person name="Gwinn-Giglio M."/>
            <person name="Han C.S."/>
            <person name="Khouri H."/>
            <person name="Kiss H."/>
            <person name="Kothari S.P."/>
            <person name="Madupu R."/>
            <person name="Nelson K.E."/>
            <person name="Nelson W.C."/>
            <person name="Paulsen I."/>
            <person name="Penn K."/>
            <person name="Ren Q."/>
            <person name="Rosovitz M.J."/>
            <person name="Selengut J.D."/>
            <person name="Shrivastava S."/>
            <person name="Sullivan S.A."/>
            <person name="Tapia R."/>
            <person name="Thompson L.S."/>
            <person name="Watkins K.L."/>
            <person name="Yang Q."/>
            <person name="Yu C."/>
            <person name="Zafar N."/>
            <person name="Zhou L."/>
            <person name="Kuske C.R."/>
        </authorList>
    </citation>
    <scope>NUCLEOTIDE SEQUENCE [LARGE SCALE GENOMIC DNA]</scope>
    <source>
        <strain evidence="3 4">Ellin345</strain>
    </source>
</reference>
<dbReference type="HOGENOM" id="CLU_643702_0_0_0"/>
<sequence>MRRAWLVAILALGCASAQTRQPAKVAAASPVDQAETAIGKQDWAAAETLLKDATSQEPKDYRAWFDLGYVYTSQDKTREAAEAYRYSVDAKPDIFESNLNLGISLAKLGNPDAAKYLAVATTLKPTSHPEEGYFRAWLSLGHVLSKESPQRAAEAYQQAAKFKSKDPEPHLSAAQMYEIAKDTAGAEREYQVVLALDPGSKEAITGLANIYLNAKRLPESETMLRKILAGDPTNSNAQLQLARVLAAENKDDDATAAYDAALKLLPNDGEAQKSAADFYLAAKKYKEAAAAYAQLVQAKPNDAALRELYGNALLRLHKNAEAQEQALIAIKLNPNMGEAYNDLAFAAAENKDYALSLKALDARAKFYPENQGTYFLRATNYDNLRLVKDAIAAYKKFLAVSDGKFPDQEWQARHRLIAIDPESRKK</sequence>
<dbReference type="SUPFAM" id="SSF48452">
    <property type="entry name" value="TPR-like"/>
    <property type="match status" value="1"/>
</dbReference>
<feature type="signal peptide" evidence="2">
    <location>
        <begin position="1"/>
        <end position="19"/>
    </location>
</feature>
<accession>Q1IQ28</accession>